<dbReference type="PRINTS" id="PR00153">
    <property type="entry name" value="CSAPPISMRASE"/>
</dbReference>
<sequence length="216" mass="23393">MANRKKARFHFFVALIAVVMLTAGCGTKGDARLTAGNGAEASVKTMSWDKMPEMTIDLNKSYIAKFQTTKGDFTVKLFANEAPVTVNNFVFLARAGFYEGLSFHRIIESFMIQTGDPKGNGTGTPGYSIPDELSKELKYEEGIVAMANASEPNSGGSQFFICTGPDAANLNREPNYSIFGKVESGMDVVQAISKTPIKNNVPTEKIVINSIVIAEE</sequence>
<keyword evidence="8" id="KW-1185">Reference proteome</keyword>
<dbReference type="InterPro" id="IPR020892">
    <property type="entry name" value="Cyclophilin-type_PPIase_CS"/>
</dbReference>
<dbReference type="GO" id="GO:0006457">
    <property type="term" value="P:protein folding"/>
    <property type="evidence" value="ECO:0007669"/>
    <property type="project" value="InterPro"/>
</dbReference>
<evidence type="ECO:0000259" key="6">
    <source>
        <dbReference type="PROSITE" id="PS50072"/>
    </source>
</evidence>
<comment type="similarity">
    <text evidence="5">Belongs to the cyclophilin-type PPIase family.</text>
</comment>
<feature type="domain" description="PPIase cyclophilin-type" evidence="6">
    <location>
        <begin position="71"/>
        <end position="213"/>
    </location>
</feature>
<dbReference type="Pfam" id="PF00160">
    <property type="entry name" value="Pro_isomerase"/>
    <property type="match status" value="1"/>
</dbReference>
<dbReference type="Gene3D" id="2.40.100.10">
    <property type="entry name" value="Cyclophilin-like"/>
    <property type="match status" value="1"/>
</dbReference>
<dbReference type="EC" id="5.2.1.8" evidence="5"/>
<comment type="catalytic activity">
    <reaction evidence="1 5">
        <text>[protein]-peptidylproline (omega=180) = [protein]-peptidylproline (omega=0)</text>
        <dbReference type="Rhea" id="RHEA:16237"/>
        <dbReference type="Rhea" id="RHEA-COMP:10747"/>
        <dbReference type="Rhea" id="RHEA-COMP:10748"/>
        <dbReference type="ChEBI" id="CHEBI:83833"/>
        <dbReference type="ChEBI" id="CHEBI:83834"/>
        <dbReference type="EC" id="5.2.1.8"/>
    </reaction>
</comment>
<evidence type="ECO:0000256" key="1">
    <source>
        <dbReference type="ARBA" id="ARBA00000971"/>
    </source>
</evidence>
<dbReference type="PROSITE" id="PS51257">
    <property type="entry name" value="PROKAR_LIPOPROTEIN"/>
    <property type="match status" value="1"/>
</dbReference>
<dbReference type="PANTHER" id="PTHR45625:SF4">
    <property type="entry name" value="PEPTIDYLPROLYL ISOMERASE DOMAIN AND WD REPEAT-CONTAINING PROTEIN 1"/>
    <property type="match status" value="1"/>
</dbReference>
<dbReference type="InterPro" id="IPR029000">
    <property type="entry name" value="Cyclophilin-like_dom_sf"/>
</dbReference>
<keyword evidence="3 5" id="KW-0697">Rotamase</keyword>
<proteinExistence type="inferred from homology"/>
<dbReference type="OrthoDB" id="9807797at2"/>
<comment type="caution">
    <text evidence="7">The sequence shown here is derived from an EMBL/GenBank/DDBJ whole genome shotgun (WGS) entry which is preliminary data.</text>
</comment>
<dbReference type="PROSITE" id="PS00170">
    <property type="entry name" value="CSA_PPIASE_1"/>
    <property type="match status" value="1"/>
</dbReference>
<name>A0A368W5G1_9BACL</name>
<evidence type="ECO:0000313" key="7">
    <source>
        <dbReference type="EMBL" id="RCW50985.1"/>
    </source>
</evidence>
<dbReference type="RefSeq" id="WP_114378493.1">
    <property type="nucleotide sequence ID" value="NZ_QPJD01000002.1"/>
</dbReference>
<gene>
    <name evidence="7" type="ORF">DFP97_102177</name>
</gene>
<dbReference type="InterPro" id="IPR044666">
    <property type="entry name" value="Cyclophilin_A-like"/>
</dbReference>
<feature type="chain" id="PRO_5016485680" description="Peptidyl-prolyl cis-trans isomerase" evidence="5">
    <location>
        <begin position="26"/>
        <end position="216"/>
    </location>
</feature>
<protein>
    <recommendedName>
        <fullName evidence="5">Peptidyl-prolyl cis-trans isomerase</fullName>
        <shortName evidence="5">PPIase</shortName>
        <ecNumber evidence="5">5.2.1.8</ecNumber>
    </recommendedName>
</protein>
<dbReference type="CDD" id="cd00317">
    <property type="entry name" value="cyclophilin"/>
    <property type="match status" value="1"/>
</dbReference>
<reference evidence="7 8" key="1">
    <citation type="submission" date="2018-07" db="EMBL/GenBank/DDBJ databases">
        <title>Genomic Encyclopedia of Type Strains, Phase III (KMG-III): the genomes of soil and plant-associated and newly described type strains.</title>
        <authorList>
            <person name="Whitman W."/>
        </authorList>
    </citation>
    <scope>NUCLEOTIDE SEQUENCE [LARGE SCALE GENOMIC DNA]</scope>
    <source>
        <strain evidence="7 8">CECT 7506</strain>
    </source>
</reference>
<accession>A0A368W5G1</accession>
<evidence type="ECO:0000256" key="5">
    <source>
        <dbReference type="RuleBase" id="RU363019"/>
    </source>
</evidence>
<keyword evidence="5" id="KW-0732">Signal</keyword>
<organism evidence="7 8">
    <name type="scientific">Paenibacillus prosopidis</name>
    <dbReference type="NCBI Taxonomy" id="630520"/>
    <lineage>
        <taxon>Bacteria</taxon>
        <taxon>Bacillati</taxon>
        <taxon>Bacillota</taxon>
        <taxon>Bacilli</taxon>
        <taxon>Bacillales</taxon>
        <taxon>Paenibacillaceae</taxon>
        <taxon>Paenibacillus</taxon>
    </lineage>
</organism>
<dbReference type="AlphaFoldDB" id="A0A368W5G1"/>
<dbReference type="InterPro" id="IPR002130">
    <property type="entry name" value="Cyclophilin-type_PPIase_dom"/>
</dbReference>
<evidence type="ECO:0000313" key="8">
    <source>
        <dbReference type="Proteomes" id="UP000252415"/>
    </source>
</evidence>
<dbReference type="SUPFAM" id="SSF50891">
    <property type="entry name" value="Cyclophilin-like"/>
    <property type="match status" value="1"/>
</dbReference>
<dbReference type="PANTHER" id="PTHR45625">
    <property type="entry name" value="PEPTIDYL-PROLYL CIS-TRANS ISOMERASE-RELATED"/>
    <property type="match status" value="1"/>
</dbReference>
<evidence type="ECO:0000256" key="4">
    <source>
        <dbReference type="ARBA" id="ARBA00023235"/>
    </source>
</evidence>
<keyword evidence="4 5" id="KW-0413">Isomerase</keyword>
<dbReference type="Proteomes" id="UP000252415">
    <property type="component" value="Unassembled WGS sequence"/>
</dbReference>
<dbReference type="PROSITE" id="PS50072">
    <property type="entry name" value="CSA_PPIASE_2"/>
    <property type="match status" value="1"/>
</dbReference>
<dbReference type="GO" id="GO:0003755">
    <property type="term" value="F:peptidyl-prolyl cis-trans isomerase activity"/>
    <property type="evidence" value="ECO:0007669"/>
    <property type="project" value="UniProtKB-UniRule"/>
</dbReference>
<comment type="function">
    <text evidence="2 5">PPIases accelerate the folding of proteins. It catalyzes the cis-trans isomerization of proline imidic peptide bonds in oligopeptides.</text>
</comment>
<dbReference type="EMBL" id="QPJD01000002">
    <property type="protein sequence ID" value="RCW50985.1"/>
    <property type="molecule type" value="Genomic_DNA"/>
</dbReference>
<evidence type="ECO:0000256" key="2">
    <source>
        <dbReference type="ARBA" id="ARBA00002388"/>
    </source>
</evidence>
<evidence type="ECO:0000256" key="3">
    <source>
        <dbReference type="ARBA" id="ARBA00023110"/>
    </source>
</evidence>
<feature type="signal peptide" evidence="5">
    <location>
        <begin position="1"/>
        <end position="25"/>
    </location>
</feature>